<keyword evidence="1" id="KW-0675">Receptor</keyword>
<dbReference type="EMBL" id="JH817376">
    <property type="protein sequence ID" value="EKC35870.1"/>
    <property type="molecule type" value="Genomic_DNA"/>
</dbReference>
<accession>K1R3U6</accession>
<dbReference type="InterPro" id="IPR011042">
    <property type="entry name" value="6-blade_b-propeller_TolB-like"/>
</dbReference>
<reference evidence="1" key="1">
    <citation type="journal article" date="2012" name="Nature">
        <title>The oyster genome reveals stress adaptation and complexity of shell formation.</title>
        <authorList>
            <person name="Zhang G."/>
            <person name="Fang X."/>
            <person name="Guo X."/>
            <person name="Li L."/>
            <person name="Luo R."/>
            <person name="Xu F."/>
            <person name="Yang P."/>
            <person name="Zhang L."/>
            <person name="Wang X."/>
            <person name="Qi H."/>
            <person name="Xiong Z."/>
            <person name="Que H."/>
            <person name="Xie Y."/>
            <person name="Holland P.W."/>
            <person name="Paps J."/>
            <person name="Zhu Y."/>
            <person name="Wu F."/>
            <person name="Chen Y."/>
            <person name="Wang J."/>
            <person name="Peng C."/>
            <person name="Meng J."/>
            <person name="Yang L."/>
            <person name="Liu J."/>
            <person name="Wen B."/>
            <person name="Zhang N."/>
            <person name="Huang Z."/>
            <person name="Zhu Q."/>
            <person name="Feng Y."/>
            <person name="Mount A."/>
            <person name="Hedgecock D."/>
            <person name="Xu Z."/>
            <person name="Liu Y."/>
            <person name="Domazet-Loso T."/>
            <person name="Du Y."/>
            <person name="Sun X."/>
            <person name="Zhang S."/>
            <person name="Liu B."/>
            <person name="Cheng P."/>
            <person name="Jiang X."/>
            <person name="Li J."/>
            <person name="Fan D."/>
            <person name="Wang W."/>
            <person name="Fu W."/>
            <person name="Wang T."/>
            <person name="Wang B."/>
            <person name="Zhang J."/>
            <person name="Peng Z."/>
            <person name="Li Y."/>
            <person name="Li N."/>
            <person name="Wang J."/>
            <person name="Chen M."/>
            <person name="He Y."/>
            <person name="Tan F."/>
            <person name="Song X."/>
            <person name="Zheng Q."/>
            <person name="Huang R."/>
            <person name="Yang H."/>
            <person name="Du X."/>
            <person name="Chen L."/>
            <person name="Yang M."/>
            <person name="Gaffney P.M."/>
            <person name="Wang S."/>
            <person name="Luo L."/>
            <person name="She Z."/>
            <person name="Ming Y."/>
            <person name="Huang W."/>
            <person name="Zhang S."/>
            <person name="Huang B."/>
            <person name="Zhang Y."/>
            <person name="Qu T."/>
            <person name="Ni P."/>
            <person name="Miao G."/>
            <person name="Wang J."/>
            <person name="Wang Q."/>
            <person name="Steinberg C.E."/>
            <person name="Wang H."/>
            <person name="Li N."/>
            <person name="Qian L."/>
            <person name="Zhang G."/>
            <person name="Li Y."/>
            <person name="Yang H."/>
            <person name="Liu X."/>
            <person name="Wang J."/>
            <person name="Yin Y."/>
            <person name="Wang J."/>
        </authorList>
    </citation>
    <scope>NUCLEOTIDE SEQUENCE [LARGE SCALE GENOMIC DNA]</scope>
    <source>
        <strain evidence="1">05x7-T-G4-1.051#20</strain>
    </source>
</reference>
<dbReference type="SUPFAM" id="SSF63825">
    <property type="entry name" value="YWTD domain"/>
    <property type="match status" value="1"/>
</dbReference>
<organism evidence="1">
    <name type="scientific">Magallana gigas</name>
    <name type="common">Pacific oyster</name>
    <name type="synonym">Crassostrea gigas</name>
    <dbReference type="NCBI Taxonomy" id="29159"/>
    <lineage>
        <taxon>Eukaryota</taxon>
        <taxon>Metazoa</taxon>
        <taxon>Spiralia</taxon>
        <taxon>Lophotrochozoa</taxon>
        <taxon>Mollusca</taxon>
        <taxon>Bivalvia</taxon>
        <taxon>Autobranchia</taxon>
        <taxon>Pteriomorphia</taxon>
        <taxon>Ostreida</taxon>
        <taxon>Ostreoidea</taxon>
        <taxon>Ostreidae</taxon>
        <taxon>Magallana</taxon>
    </lineage>
</organism>
<sequence length="137" mass="15837">MYDWIAMKPIFTTKTEIYNVVIRTDLDHPEGLALDPEDRVMFFSDYGQNSRIERASLDGQDRVVIVYRGILRVVSLTVDTDNDKLYWADHDRQTLEGCDYDGSNRRVIRRMNTVSMTGVAYHQVMIGLHTTKTSTTK</sequence>
<proteinExistence type="predicted"/>
<dbReference type="PROSITE" id="PS51120">
    <property type="entry name" value="LDLRB"/>
    <property type="match status" value="2"/>
</dbReference>
<protein>
    <submittedName>
        <fullName evidence="1">Low-density lipoprotein receptor-related protein 2</fullName>
    </submittedName>
</protein>
<keyword evidence="1" id="KW-0449">Lipoprotein</keyword>
<name>K1R3U6_MAGGI</name>
<dbReference type="AlphaFoldDB" id="K1R3U6"/>
<dbReference type="HOGENOM" id="CLU_1961685_0_0_1"/>
<gene>
    <name evidence="1" type="ORF">CGI_10002962</name>
</gene>
<evidence type="ECO:0000313" key="1">
    <source>
        <dbReference type="EMBL" id="EKC35870.1"/>
    </source>
</evidence>
<dbReference type="InterPro" id="IPR000033">
    <property type="entry name" value="LDLR_classB_rpt"/>
</dbReference>
<dbReference type="PANTHER" id="PTHR46513">
    <property type="entry name" value="VITELLOGENIN RECEPTOR-LIKE PROTEIN-RELATED-RELATED"/>
    <property type="match status" value="1"/>
</dbReference>
<dbReference type="InterPro" id="IPR050778">
    <property type="entry name" value="Cueball_EGF_LRP_Nidogen"/>
</dbReference>
<dbReference type="InParanoid" id="K1R3U6"/>
<dbReference type="Gene3D" id="2.120.10.30">
    <property type="entry name" value="TolB, C-terminal domain"/>
    <property type="match status" value="1"/>
</dbReference>
<dbReference type="SMART" id="SM00135">
    <property type="entry name" value="LY"/>
    <property type="match status" value="2"/>
</dbReference>